<dbReference type="Pfam" id="PF15963">
    <property type="entry name" value="Myb_DNA-bind_7"/>
    <property type="match status" value="1"/>
</dbReference>
<dbReference type="GeneID" id="4620017"/>
<reference evidence="5" key="2">
    <citation type="journal article" date="2013" name="G3 (Bethesda)">
        <title>Genomes of Ashbya fungi isolated from insects reveal four mating-type loci, numerous translocations, lack of transposons, and distinct gene duplications.</title>
        <authorList>
            <person name="Dietrich F.S."/>
            <person name="Voegeli S."/>
            <person name="Kuo S."/>
            <person name="Philippsen P."/>
        </authorList>
    </citation>
    <scope>GENOME REANNOTATION</scope>
    <source>
        <strain evidence="5">ATCC 10895 / CBS 109.51 / FGSC 9923 / NRRL Y-1056</strain>
    </source>
</reference>
<reference evidence="4 5" key="1">
    <citation type="journal article" date="2004" name="Science">
        <title>The Ashbya gossypii genome as a tool for mapping the ancient Saccharomyces cerevisiae genome.</title>
        <authorList>
            <person name="Dietrich F.S."/>
            <person name="Voegeli S."/>
            <person name="Brachat S."/>
            <person name="Lerch A."/>
            <person name="Gates K."/>
            <person name="Steiner S."/>
            <person name="Mohr C."/>
            <person name="Pohlmann R."/>
            <person name="Luedi P."/>
            <person name="Choi S."/>
            <person name="Wing R.A."/>
            <person name="Flavier A."/>
            <person name="Gaffney T.D."/>
            <person name="Philippsen P."/>
        </authorList>
    </citation>
    <scope>NUCLEOTIDE SEQUENCE [LARGE SCALE GENOMIC DNA]</scope>
    <source>
        <strain evidence="5">ATCC 10895 / CBS 109.51 / FGSC 9923 / NRRL Y-1056</strain>
    </source>
</reference>
<dbReference type="PANTHER" id="PTHR22929">
    <property type="entry name" value="RNA POLYMERASE III TRANSCRIPTION INITIATION FACTOR B"/>
    <property type="match status" value="1"/>
</dbReference>
<keyword evidence="5" id="KW-1185">Reference proteome</keyword>
<dbReference type="EMBL" id="AE016817">
    <property type="protein sequence ID" value="AAS51701.1"/>
    <property type="molecule type" value="Genomic_DNA"/>
</dbReference>
<evidence type="ECO:0000256" key="1">
    <source>
        <dbReference type="SAM" id="Coils"/>
    </source>
</evidence>
<evidence type="ECO:0000313" key="4">
    <source>
        <dbReference type="EMBL" id="AAS51701.1"/>
    </source>
</evidence>
<organism evidence="4 5">
    <name type="scientific">Eremothecium gossypii (strain ATCC 10895 / CBS 109.51 / FGSC 9923 / NRRL Y-1056)</name>
    <name type="common">Yeast</name>
    <name type="synonym">Ashbya gossypii</name>
    <dbReference type="NCBI Taxonomy" id="284811"/>
    <lineage>
        <taxon>Eukaryota</taxon>
        <taxon>Fungi</taxon>
        <taxon>Dikarya</taxon>
        <taxon>Ascomycota</taxon>
        <taxon>Saccharomycotina</taxon>
        <taxon>Saccharomycetes</taxon>
        <taxon>Saccharomycetales</taxon>
        <taxon>Saccharomycetaceae</taxon>
        <taxon>Eremothecium</taxon>
    </lineage>
</organism>
<dbReference type="GO" id="GO:0000995">
    <property type="term" value="F:RNA polymerase III general transcription initiation factor activity"/>
    <property type="evidence" value="ECO:0007669"/>
    <property type="project" value="InterPro"/>
</dbReference>
<keyword evidence="1" id="KW-0175">Coiled coil</keyword>
<accession>Q75AY9</accession>
<dbReference type="Gene3D" id="1.20.58.1880">
    <property type="match status" value="1"/>
</dbReference>
<evidence type="ECO:0000259" key="3">
    <source>
        <dbReference type="PROSITE" id="PS51293"/>
    </source>
</evidence>
<dbReference type="GO" id="GO:0001112">
    <property type="term" value="P:DNA-templated transcription open complex formation"/>
    <property type="evidence" value="ECO:0007669"/>
    <property type="project" value="EnsemblFungi"/>
</dbReference>
<dbReference type="FunFam" id="1.10.10.60:FF:000466">
    <property type="entry name" value="Transcription factor TFIIIB subunit"/>
    <property type="match status" value="1"/>
</dbReference>
<dbReference type="InterPro" id="IPR009057">
    <property type="entry name" value="Homeodomain-like_sf"/>
</dbReference>
<dbReference type="CDD" id="cd00167">
    <property type="entry name" value="SANT"/>
    <property type="match status" value="1"/>
</dbReference>
<dbReference type="GO" id="GO:0070898">
    <property type="term" value="P:RNA polymerase III preinitiation complex assembly"/>
    <property type="evidence" value="ECO:0000318"/>
    <property type="project" value="GO_Central"/>
</dbReference>
<feature type="region of interest" description="Disordered" evidence="2">
    <location>
        <begin position="124"/>
        <end position="160"/>
    </location>
</feature>
<dbReference type="InParanoid" id="Q75AY9"/>
<feature type="region of interest" description="Disordered" evidence="2">
    <location>
        <begin position="504"/>
        <end position="532"/>
    </location>
</feature>
<dbReference type="InterPro" id="IPR039467">
    <property type="entry name" value="TFIIIB_B''_Myb"/>
</dbReference>
<dbReference type="OMA" id="HPVMIEL"/>
<dbReference type="KEGG" id="ago:AGOS_ADL219C"/>
<dbReference type="OrthoDB" id="272624at2759"/>
<dbReference type="InterPro" id="IPR001005">
    <property type="entry name" value="SANT/Myb"/>
</dbReference>
<feature type="compositionally biased region" description="Polar residues" evidence="2">
    <location>
        <begin position="25"/>
        <end position="37"/>
    </location>
</feature>
<dbReference type="HOGENOM" id="CLU_021041_1_0_1"/>
<feature type="compositionally biased region" description="Polar residues" evidence="2">
    <location>
        <begin position="1"/>
        <end position="11"/>
    </location>
</feature>
<evidence type="ECO:0000313" key="5">
    <source>
        <dbReference type="Proteomes" id="UP000000591"/>
    </source>
</evidence>
<dbReference type="Proteomes" id="UP000000591">
    <property type="component" value="Chromosome IV"/>
</dbReference>
<dbReference type="GO" id="GO:0000126">
    <property type="term" value="C:transcription factor TFIIIB complex"/>
    <property type="evidence" value="ECO:0000318"/>
    <property type="project" value="GO_Central"/>
</dbReference>
<feature type="coiled-coil region" evidence="1">
    <location>
        <begin position="279"/>
        <end position="332"/>
    </location>
</feature>
<dbReference type="PANTHER" id="PTHR22929:SF0">
    <property type="entry name" value="TRANSCRIPTION FACTOR TFIIIB COMPONENT B'' HOMOLOG"/>
    <property type="match status" value="1"/>
</dbReference>
<sequence>MSSIVNKSGTRFTPKVRQRRPASAAPTQPHSTTTSAGKPSEPQPTRADTSEEGGDGDEPAGPKDPSLVEDDDPLSHTQLTKDLKASQMSTQLPVATMSPQPEAHGRSSRLDSLSHQVSVFKSGFLEQPGAPIPVSDAQRSRRLSTMSNLQTKKQRPPAIPEADVSLQAIKKRRMSARSSTSRKSGSAQRISVVPRAAASESYVVPPAGAPLKKESADDLFQTTASFYERYTISTLKEIPKNIADEDSARYTVNEDSITMADLCKPLFPIGEVSDNFHRAKEAAKAKMEARKKRRELRQMAKRQFKPLSELSAEEQEKLKQERKNAAEALLNAEIPDEMPQQTIQLKLQSDGKLGIDEESTVVDRHKNASYGNAHKERLDSNPFENLCNSSTYGRQKYTDPWTTDELIRFYQALSMWGTDFNLIAQLFPYRTRRQIKAKFVNEERKHPVVIELALKSKLPPDFEQYCKTIKKEIGTIEEFNNKLEQLQVEHEQYLKQIEIEKQNAREQDLQHQTSKEKERGSEKRFSSRQEQLKAYRKSEIVLGTIDDVKRKRAEELEAAAEQ</sequence>
<dbReference type="RefSeq" id="NP_983877.1">
    <property type="nucleotide sequence ID" value="NM_209230.1"/>
</dbReference>
<evidence type="ECO:0000256" key="2">
    <source>
        <dbReference type="SAM" id="MobiDB-lite"/>
    </source>
</evidence>
<feature type="domain" description="SANT" evidence="3">
    <location>
        <begin position="396"/>
        <end position="447"/>
    </location>
</feature>
<dbReference type="InterPro" id="IPR017174">
    <property type="entry name" value="Bdp1_fungi"/>
</dbReference>
<dbReference type="STRING" id="284811.Q75AY9"/>
<dbReference type="eggNOG" id="KOG2009">
    <property type="taxonomic scope" value="Eukaryota"/>
</dbReference>
<name>Q75AY9_EREGS</name>
<feature type="region of interest" description="Disordered" evidence="2">
    <location>
        <begin position="1"/>
        <end position="111"/>
    </location>
</feature>
<proteinExistence type="predicted"/>
<dbReference type="InterPro" id="IPR017884">
    <property type="entry name" value="SANT_dom"/>
</dbReference>
<dbReference type="AlphaFoldDB" id="Q75AY9"/>
<protein>
    <submittedName>
        <fullName evidence="4">ADL219Cp</fullName>
    </submittedName>
</protein>
<dbReference type="SUPFAM" id="SSF46689">
    <property type="entry name" value="Homeodomain-like"/>
    <property type="match status" value="1"/>
</dbReference>
<feature type="compositionally biased region" description="Polar residues" evidence="2">
    <location>
        <begin position="85"/>
        <end position="99"/>
    </location>
</feature>
<dbReference type="FunCoup" id="Q75AY9">
    <property type="interactions" value="135"/>
</dbReference>
<dbReference type="GO" id="GO:0001156">
    <property type="term" value="F:TFIIIC-class transcription factor complex binding"/>
    <property type="evidence" value="ECO:0000318"/>
    <property type="project" value="GO_Central"/>
</dbReference>
<gene>
    <name evidence="4" type="ORF">AGOS_ADL219C</name>
</gene>
<dbReference type="SMART" id="SM00717">
    <property type="entry name" value="SANT"/>
    <property type="match status" value="1"/>
</dbReference>
<dbReference type="PIRSF" id="PIRSF037327">
    <property type="entry name" value="TFIIIB_Bdp1_fun"/>
    <property type="match status" value="1"/>
</dbReference>
<dbReference type="PROSITE" id="PS51293">
    <property type="entry name" value="SANT"/>
    <property type="match status" value="1"/>
</dbReference>
<dbReference type="GO" id="GO:0006359">
    <property type="term" value="P:regulation of transcription by RNA polymerase III"/>
    <property type="evidence" value="ECO:0007669"/>
    <property type="project" value="EnsemblFungi"/>
</dbReference>